<organism evidence="2 3">
    <name type="scientific">Blautia producta</name>
    <dbReference type="NCBI Taxonomy" id="33035"/>
    <lineage>
        <taxon>Bacteria</taxon>
        <taxon>Bacillati</taxon>
        <taxon>Bacillota</taxon>
        <taxon>Clostridia</taxon>
        <taxon>Lachnospirales</taxon>
        <taxon>Lachnospiraceae</taxon>
        <taxon>Blautia</taxon>
    </lineage>
</organism>
<dbReference type="EMBL" id="CP035945">
    <property type="protein sequence ID" value="QBE95855.1"/>
    <property type="molecule type" value="Genomic_DNA"/>
</dbReference>
<dbReference type="Gene3D" id="3.30.379.10">
    <property type="entry name" value="Chitobiase/beta-hexosaminidase domain 2-like"/>
    <property type="match status" value="1"/>
</dbReference>
<proteinExistence type="predicted"/>
<evidence type="ECO:0000313" key="3">
    <source>
        <dbReference type="Proteomes" id="UP000289794"/>
    </source>
</evidence>
<dbReference type="Proteomes" id="UP000289794">
    <property type="component" value="Chromosome"/>
</dbReference>
<gene>
    <name evidence="2" type="ORF">PMF13cell1_01381</name>
</gene>
<reference evidence="2 3" key="1">
    <citation type="submission" date="2019-01" db="EMBL/GenBank/DDBJ databases">
        <title>PMF-metabolizing Aryl O-demethylase.</title>
        <authorList>
            <person name="Kim M."/>
        </authorList>
    </citation>
    <scope>NUCLEOTIDE SEQUENCE [LARGE SCALE GENOMIC DNA]</scope>
    <source>
        <strain evidence="2 3">PMF1</strain>
    </source>
</reference>
<evidence type="ECO:0008006" key="4">
    <source>
        <dbReference type="Google" id="ProtNLM"/>
    </source>
</evidence>
<dbReference type="KEGG" id="bpro:PMF13cell1_01381"/>
<dbReference type="AlphaFoldDB" id="A0A4P6LVQ9"/>
<dbReference type="GO" id="GO:0016787">
    <property type="term" value="F:hydrolase activity"/>
    <property type="evidence" value="ECO:0007669"/>
    <property type="project" value="UniProtKB-KW"/>
</dbReference>
<sequence>MKNYIVTDYGDGPLTGLAAKELRRYLYVLGEELPLVVNEVPEHGNVILAARKGSCLLKQYEDVLDYSELGSEGYLLYSAGTEKEPVILTGNTQISLLYAVYDFLELLGIKFYLHGDTIPDERDSRDIWNQKINKKEIPLFKERGIHPFHDFPEGPDWWNKDDYYAALTQLPKMRANFFALHTYPENMDAPKAMTAEPLVWIGKQEDCNGDGTVKNSYPVQHFKTNGNSWGYRPMMTKDYPCGTGNIFEKDCYGADYMQGYEEDIYSREIHDTEIPADKYNHMFNACGKMLEETFSYAKKLAVQTCIGTEAPLTVPKAVKKRLNITGEPDKETIESLYEGMFERIKRTHPLDYYWLWTPEDWTWLGNTKEDTEKTIRDFACALEAKEKTEAPFELAVCGWTLGPQEDRAAFHNYLPKSVPFSCINRNVGFDPIEPKFRDLKKERPSWAIPWLEDDPAMISPQLWVGRVRRDAFDAKRYGCDGLLGIHWRTSSIAPNIKALMEAAWEQPWNRRLPEEVCLEGYMGEDSYIEEYPQFKGIRGTARKGCTGYELKLPPGNYTVCMDFRESCAKLDIKVKNLLLRNVSVSNGNSQICVPNVQVEQDTCLVISFSVREGAPALSAITIEGATKNNQLAGNDYSRKINCGGVQWEDYEADLGLYRENGRYAPADDFYISFAESEFGRAAGRKAAAVFSREDGNLPRPSRWEDGPGNIYCNEIPWEDMKGQYDFTDEFHSLGTLISGVGEKNRYDYWDHTFQAMKRTAEMGCLWGSIEKHCRTGNHGSALSDYRELLRTVEELEYHLLMSVETNGDMGVMANIQQRAVVPILKQCEDKLKAWYPRLPKLKEKVIEKASRLVVPTVRTALQKGEDLRVKVIVVGGCEGTPVMNIRPIGGRDHKIYNAESCGRWVYFFRIPGAELQEDFEYHISLEEEGRLLEYPKSAMHRDQTVILMD</sequence>
<keyword evidence="1" id="KW-0378">Hydrolase</keyword>
<accession>A0A4P6LVQ9</accession>
<protein>
    <recommendedName>
        <fullName evidence="4">Alpha glucuronidase N-terminal domain-containing protein</fullName>
    </recommendedName>
</protein>
<evidence type="ECO:0000313" key="2">
    <source>
        <dbReference type="EMBL" id="QBE95855.1"/>
    </source>
</evidence>
<dbReference type="InterPro" id="IPR029018">
    <property type="entry name" value="Hex-like_dom2"/>
</dbReference>
<evidence type="ECO:0000256" key="1">
    <source>
        <dbReference type="ARBA" id="ARBA00022801"/>
    </source>
</evidence>
<dbReference type="RefSeq" id="WP_130180260.1">
    <property type="nucleotide sequence ID" value="NZ_CP035945.1"/>
</dbReference>
<dbReference type="SUPFAM" id="SSF55545">
    <property type="entry name" value="beta-N-acetylhexosaminidase-like domain"/>
    <property type="match status" value="1"/>
</dbReference>
<dbReference type="GO" id="GO:0005975">
    <property type="term" value="P:carbohydrate metabolic process"/>
    <property type="evidence" value="ECO:0007669"/>
    <property type="project" value="UniProtKB-ARBA"/>
</dbReference>
<name>A0A4P6LVQ9_9FIRM</name>